<evidence type="ECO:0000313" key="6">
    <source>
        <dbReference type="Proteomes" id="UP000249165"/>
    </source>
</evidence>
<dbReference type="Proteomes" id="UP000249165">
    <property type="component" value="Unassembled WGS sequence"/>
</dbReference>
<evidence type="ECO:0000256" key="1">
    <source>
        <dbReference type="ARBA" id="ARBA00006739"/>
    </source>
</evidence>
<feature type="domain" description="Glycosyltransferase 2-like" evidence="4">
    <location>
        <begin position="12"/>
        <end position="131"/>
    </location>
</feature>
<comment type="similarity">
    <text evidence="1">Belongs to the glycosyltransferase 2 family.</text>
</comment>
<keyword evidence="2" id="KW-0328">Glycosyltransferase</keyword>
<accession>A0A327XTT0</accession>
<dbReference type="SUPFAM" id="SSF53448">
    <property type="entry name" value="Nucleotide-diphospho-sugar transferases"/>
    <property type="match status" value="1"/>
</dbReference>
<dbReference type="InterPro" id="IPR029044">
    <property type="entry name" value="Nucleotide-diphossugar_trans"/>
</dbReference>
<dbReference type="Pfam" id="PF00535">
    <property type="entry name" value="Glycos_transf_2"/>
    <property type="match status" value="1"/>
</dbReference>
<dbReference type="OrthoDB" id="8404680at2"/>
<evidence type="ECO:0000256" key="2">
    <source>
        <dbReference type="ARBA" id="ARBA00022676"/>
    </source>
</evidence>
<reference evidence="5 6" key="1">
    <citation type="submission" date="2018-06" db="EMBL/GenBank/DDBJ databases">
        <title>Genomic Encyclopedia of Archaeal and Bacterial Type Strains, Phase II (KMG-II): from individual species to whole genera.</title>
        <authorList>
            <person name="Goeker M."/>
        </authorList>
    </citation>
    <scope>NUCLEOTIDE SEQUENCE [LARGE SCALE GENOMIC DNA]</scope>
    <source>
        <strain evidence="5 6">DSM 22011</strain>
    </source>
</reference>
<evidence type="ECO:0000256" key="3">
    <source>
        <dbReference type="ARBA" id="ARBA00022679"/>
    </source>
</evidence>
<dbReference type="InterPro" id="IPR001173">
    <property type="entry name" value="Glyco_trans_2-like"/>
</dbReference>
<dbReference type="AlphaFoldDB" id="A0A327XTT0"/>
<dbReference type="RefSeq" id="WP_009506834.1">
    <property type="nucleotide sequence ID" value="NZ_LIQE01000045.1"/>
</dbReference>
<gene>
    <name evidence="5" type="ORF">ATI53_10478</name>
</gene>
<sequence length="358" mass="39633">MPHQAQALSFDVVIATRNRPEALALTIPLLLGQSRRPEKLIIIDSSDDHAPVAQVVADTTAGQGIEVIVEHTKRGTARQRNRGLSHVSADVVFFPDDDTLFFPGTSAAIMDIYERDTSRQVAAVNPAVSLTPPEGALDGAAYGMSQSHTREARTVGWRTRLGRLLPDINPRFVIGRILVDRAPDLSWLDELEAKPVEWMTGFRMTFRTEALRATGFEPVFGGYSLFEDTDASWAVSEFGCVLGTRRGQVYHHRFPSGRADRYGLGAMGLANLAYLMAKHSTDRGLTAAQRREALRKTRSYARLRMLAARLRALRGDRGAAEDLRGMKAAWPSIDRLFAAPRADLARLYLDIKHEIGID</sequence>
<dbReference type="PANTHER" id="PTHR43179">
    <property type="entry name" value="RHAMNOSYLTRANSFERASE WBBL"/>
    <property type="match status" value="1"/>
</dbReference>
<dbReference type="PANTHER" id="PTHR43179:SF12">
    <property type="entry name" value="GALACTOFURANOSYLTRANSFERASE GLFT2"/>
    <property type="match status" value="1"/>
</dbReference>
<name>A0A327XTT0_9RHOB</name>
<keyword evidence="3 5" id="KW-0808">Transferase</keyword>
<evidence type="ECO:0000259" key="4">
    <source>
        <dbReference type="Pfam" id="PF00535"/>
    </source>
</evidence>
<comment type="caution">
    <text evidence="5">The sequence shown here is derived from an EMBL/GenBank/DDBJ whole genome shotgun (WGS) entry which is preliminary data.</text>
</comment>
<protein>
    <submittedName>
        <fullName evidence="5">Glycosyl transferase family 2</fullName>
    </submittedName>
</protein>
<dbReference type="Gene3D" id="3.90.550.10">
    <property type="entry name" value="Spore Coat Polysaccharide Biosynthesis Protein SpsA, Chain A"/>
    <property type="match status" value="1"/>
</dbReference>
<dbReference type="EMBL" id="QLMG01000047">
    <property type="protein sequence ID" value="RAK11672.1"/>
    <property type="molecule type" value="Genomic_DNA"/>
</dbReference>
<keyword evidence="6" id="KW-1185">Reference proteome</keyword>
<organism evidence="5 6">
    <name type="scientific">Salipiger aestuarii</name>
    <dbReference type="NCBI Taxonomy" id="568098"/>
    <lineage>
        <taxon>Bacteria</taxon>
        <taxon>Pseudomonadati</taxon>
        <taxon>Pseudomonadota</taxon>
        <taxon>Alphaproteobacteria</taxon>
        <taxon>Rhodobacterales</taxon>
        <taxon>Roseobacteraceae</taxon>
        <taxon>Salipiger</taxon>
    </lineage>
</organism>
<evidence type="ECO:0000313" key="5">
    <source>
        <dbReference type="EMBL" id="RAK11672.1"/>
    </source>
</evidence>
<dbReference type="GO" id="GO:0016757">
    <property type="term" value="F:glycosyltransferase activity"/>
    <property type="evidence" value="ECO:0007669"/>
    <property type="project" value="UniProtKB-KW"/>
</dbReference>
<proteinExistence type="inferred from homology"/>
<dbReference type="CDD" id="cd00761">
    <property type="entry name" value="Glyco_tranf_GTA_type"/>
    <property type="match status" value="1"/>
</dbReference>